<dbReference type="Gene3D" id="3.30.40.10">
    <property type="entry name" value="Zinc/RING finger domain, C3HC4 (zinc finger)"/>
    <property type="match status" value="2"/>
</dbReference>
<keyword evidence="2" id="KW-0862">Zinc</keyword>
<keyword evidence="1 3" id="KW-0479">Metal-binding</keyword>
<feature type="non-terminal residue" evidence="5">
    <location>
        <position position="266"/>
    </location>
</feature>
<evidence type="ECO:0000256" key="3">
    <source>
        <dbReference type="PROSITE-ProRule" id="PRU00175"/>
    </source>
</evidence>
<dbReference type="CDD" id="cd16727">
    <property type="entry name" value="RING-HC_MIB1_rpt3"/>
    <property type="match status" value="1"/>
</dbReference>
<comment type="caution">
    <text evidence="5">The sequence shown here is derived from an EMBL/GenBank/DDBJ whole genome shotgun (WGS) entry which is preliminary data.</text>
</comment>
<evidence type="ECO:0000259" key="4">
    <source>
        <dbReference type="PROSITE" id="PS50089"/>
    </source>
</evidence>
<proteinExistence type="predicted"/>
<dbReference type="InterPro" id="IPR013083">
    <property type="entry name" value="Znf_RING/FYVE/PHD"/>
</dbReference>
<accession>A0A814L333</accession>
<organism evidence="5 6">
    <name type="scientific">Brachionus calyciflorus</name>
    <dbReference type="NCBI Taxonomy" id="104777"/>
    <lineage>
        <taxon>Eukaryota</taxon>
        <taxon>Metazoa</taxon>
        <taxon>Spiralia</taxon>
        <taxon>Gnathifera</taxon>
        <taxon>Rotifera</taxon>
        <taxon>Eurotatoria</taxon>
        <taxon>Monogononta</taxon>
        <taxon>Pseudotrocha</taxon>
        <taxon>Ploima</taxon>
        <taxon>Brachionidae</taxon>
        <taxon>Brachionus</taxon>
    </lineage>
</organism>
<dbReference type="Proteomes" id="UP000663879">
    <property type="component" value="Unassembled WGS sequence"/>
</dbReference>
<reference evidence="5" key="1">
    <citation type="submission" date="2021-02" db="EMBL/GenBank/DDBJ databases">
        <authorList>
            <person name="Nowell W R."/>
        </authorList>
    </citation>
    <scope>NUCLEOTIDE SEQUENCE</scope>
    <source>
        <strain evidence="5">Ploen Becks lab</strain>
    </source>
</reference>
<dbReference type="PROSITE" id="PS50089">
    <property type="entry name" value="ZF_RING_2"/>
    <property type="match status" value="1"/>
</dbReference>
<dbReference type="SUPFAM" id="SSF57850">
    <property type="entry name" value="RING/U-box"/>
    <property type="match status" value="1"/>
</dbReference>
<gene>
    <name evidence="5" type="ORF">OXX778_LOCUS19143</name>
</gene>
<name>A0A814L333_9BILA</name>
<protein>
    <recommendedName>
        <fullName evidence="4">RING-type domain-containing protein</fullName>
    </recommendedName>
</protein>
<sequence>SVLVEPCGHVCSCLACSKLLKKCIQCRVPIEKQICVLNSNEKDNLSLIENNLSVKKLQQQLQDIKEQTMCPVCMDKQKNMVFLCGHGTCQMCGDQMNECPICLETDELPDFPSRTNKVFTLNPYISFIPLNIEKYLYDISNDISKSAGPDKVVASVLKNCSASLAKPLSKIFVKSFSDGVLPNYWKLANVTPLFKSGTRIAVSNYRAVSLTSIVGKVMERILRDELMVFLLMNRLINEKQHGFMSGKSCTTNLIEFIDKVTYEMET</sequence>
<dbReference type="Pfam" id="PF13920">
    <property type="entry name" value="zf-C3HC4_3"/>
    <property type="match status" value="2"/>
</dbReference>
<evidence type="ECO:0000313" key="5">
    <source>
        <dbReference type="EMBL" id="CAF1057891.1"/>
    </source>
</evidence>
<evidence type="ECO:0000256" key="1">
    <source>
        <dbReference type="ARBA" id="ARBA00022771"/>
    </source>
</evidence>
<keyword evidence="6" id="KW-1185">Reference proteome</keyword>
<dbReference type="EMBL" id="CAJNOC010005641">
    <property type="protein sequence ID" value="CAF1057891.1"/>
    <property type="molecule type" value="Genomic_DNA"/>
</dbReference>
<evidence type="ECO:0000256" key="2">
    <source>
        <dbReference type="ARBA" id="ARBA00022833"/>
    </source>
</evidence>
<dbReference type="OrthoDB" id="426210at2759"/>
<dbReference type="GO" id="GO:0008270">
    <property type="term" value="F:zinc ion binding"/>
    <property type="evidence" value="ECO:0007669"/>
    <property type="project" value="UniProtKB-KW"/>
</dbReference>
<dbReference type="PANTHER" id="PTHR19446">
    <property type="entry name" value="REVERSE TRANSCRIPTASES"/>
    <property type="match status" value="1"/>
</dbReference>
<dbReference type="InterPro" id="IPR001841">
    <property type="entry name" value="Znf_RING"/>
</dbReference>
<feature type="domain" description="RING-type" evidence="4">
    <location>
        <begin position="70"/>
        <end position="102"/>
    </location>
</feature>
<evidence type="ECO:0000313" key="6">
    <source>
        <dbReference type="Proteomes" id="UP000663879"/>
    </source>
</evidence>
<keyword evidence="1 3" id="KW-0863">Zinc-finger</keyword>
<dbReference type="SMART" id="SM00184">
    <property type="entry name" value="RING"/>
    <property type="match status" value="1"/>
</dbReference>
<dbReference type="AlphaFoldDB" id="A0A814L333"/>